<dbReference type="InParanoid" id="A0A671V338"/>
<dbReference type="AlphaFoldDB" id="A0A671V338"/>
<keyword evidence="2" id="KW-1185">Reference proteome</keyword>
<reference evidence="1" key="3">
    <citation type="submission" date="2025-09" db="UniProtKB">
        <authorList>
            <consortium name="Ensembl"/>
        </authorList>
    </citation>
    <scope>IDENTIFICATION</scope>
</reference>
<dbReference type="PANTHER" id="PTHR47526">
    <property type="entry name" value="ATP-DEPENDENT DNA HELICASE"/>
    <property type="match status" value="1"/>
</dbReference>
<name>A0A671V338_SPAAU</name>
<proteinExistence type="predicted"/>
<organism evidence="1 2">
    <name type="scientific">Sparus aurata</name>
    <name type="common">Gilthead sea bream</name>
    <dbReference type="NCBI Taxonomy" id="8175"/>
    <lineage>
        <taxon>Eukaryota</taxon>
        <taxon>Metazoa</taxon>
        <taxon>Chordata</taxon>
        <taxon>Craniata</taxon>
        <taxon>Vertebrata</taxon>
        <taxon>Euteleostomi</taxon>
        <taxon>Actinopterygii</taxon>
        <taxon>Neopterygii</taxon>
        <taxon>Teleostei</taxon>
        <taxon>Neoteleostei</taxon>
        <taxon>Acanthomorphata</taxon>
        <taxon>Eupercaria</taxon>
        <taxon>Spariformes</taxon>
        <taxon>Sparidae</taxon>
        <taxon>Sparus</taxon>
    </lineage>
</organism>
<reference evidence="1" key="2">
    <citation type="submission" date="2025-08" db="UniProtKB">
        <authorList>
            <consortium name="Ensembl"/>
        </authorList>
    </citation>
    <scope>IDENTIFICATION</scope>
</reference>
<accession>A0A671V338</accession>
<protein>
    <submittedName>
        <fullName evidence="1">Uncharacterized protein</fullName>
    </submittedName>
</protein>
<dbReference type="GeneTree" id="ENSGT01060000252855"/>
<dbReference type="Proteomes" id="UP000472265">
    <property type="component" value="Chromosome 14"/>
</dbReference>
<dbReference type="InterPro" id="IPR011604">
    <property type="entry name" value="PDDEXK-like_dom_sf"/>
</dbReference>
<dbReference type="GO" id="GO:0006281">
    <property type="term" value="P:DNA repair"/>
    <property type="evidence" value="ECO:0007669"/>
    <property type="project" value="UniProtKB-ARBA"/>
</dbReference>
<evidence type="ECO:0000313" key="2">
    <source>
        <dbReference type="Proteomes" id="UP000472265"/>
    </source>
</evidence>
<dbReference type="SUPFAM" id="SSF52980">
    <property type="entry name" value="Restriction endonuclease-like"/>
    <property type="match status" value="1"/>
</dbReference>
<evidence type="ECO:0000313" key="1">
    <source>
        <dbReference type="Ensembl" id="ENSSAUP00010020664.1"/>
    </source>
</evidence>
<dbReference type="InterPro" id="IPR011335">
    <property type="entry name" value="Restrct_endonuc-II-like"/>
</dbReference>
<reference evidence="1" key="1">
    <citation type="submission" date="2021-04" db="EMBL/GenBank/DDBJ databases">
        <authorList>
            <consortium name="Wellcome Sanger Institute Data Sharing"/>
        </authorList>
    </citation>
    <scope>NUCLEOTIDE SEQUENCE [LARGE SCALE GENOMIC DNA]</scope>
</reference>
<dbReference type="Gene3D" id="3.90.320.10">
    <property type="match status" value="1"/>
</dbReference>
<sequence length="77" mass="9141">MAQVQVQMRIAEVQYADFVVWNPTEMFIQRIQFDEVFFNVTYKRVEQFIKTRILPELLGKYYTVPRPGYGGSAVEKM</sequence>
<dbReference type="Ensembl" id="ENSSAUT00010021841.1">
    <property type="protein sequence ID" value="ENSSAUP00010020664.1"/>
    <property type="gene ID" value="ENSSAUG00010009212.1"/>
</dbReference>